<evidence type="ECO:0000313" key="3">
    <source>
        <dbReference type="EMBL" id="CAH2083352.1"/>
    </source>
</evidence>
<keyword evidence="4" id="KW-1185">Reference proteome</keyword>
<sequence length="578" mass="64592">MKVEIIFSVEDDLTLVTLECRFSLLGLVVRRHVAEEVTVLCELNTTILAAAIFGVVYTFEKTNVVQTKEGKIEGYLAANGLCYEYIGIRYGVPNKFRAPSPPPKFSDVYKANNPNVVCAQFPTHDPLTAPSDTEDCLVLNVYAPSFLNSTFPVMVFLHGGDFGVGSGSPAFYGAEYLITHGVIVVTLNYRLNVYGFLNLGIPEAPGNAGLKDIRAALRWIKENIASFHGDPDNVTVFGQGSGGLAAIYLTMSESTKGLFHRIISASGTPFSPQSFDAKPLATARQVAKSLGINTKNPKELLDLYFNTPIIKVEEAIGKQMNPKSVFLPSVEKIFDGEEPFLTDTPYKILFTGKKHKSFNPVPIIIGINTVEGLTSTLDYYTITSQMDRIKNEDYSALDQRSLIIPAEDKEEFRNLIKETFFTNTTSDESLVGGIINLNTDFSFVGPISLFTELYSNSSGMPVYQYIFNYIGNRNLGKILTNSSLEATTNRDELFYIFELERMPLPMDENDARILTFMTMMWTNFAKYGSPTPDPSNGEWLPHHHLSINLEPQYVAPLTPERAYFWRHFYFKYGVDMPK</sequence>
<protein>
    <recommendedName>
        <fullName evidence="2">Carboxylesterase type B domain-containing protein</fullName>
    </recommendedName>
</protein>
<organism evidence="3 4">
    <name type="scientific">Euphydryas editha</name>
    <name type="common">Edith's checkerspot</name>
    <dbReference type="NCBI Taxonomy" id="104508"/>
    <lineage>
        <taxon>Eukaryota</taxon>
        <taxon>Metazoa</taxon>
        <taxon>Ecdysozoa</taxon>
        <taxon>Arthropoda</taxon>
        <taxon>Hexapoda</taxon>
        <taxon>Insecta</taxon>
        <taxon>Pterygota</taxon>
        <taxon>Neoptera</taxon>
        <taxon>Endopterygota</taxon>
        <taxon>Lepidoptera</taxon>
        <taxon>Glossata</taxon>
        <taxon>Ditrysia</taxon>
        <taxon>Papilionoidea</taxon>
        <taxon>Nymphalidae</taxon>
        <taxon>Nymphalinae</taxon>
        <taxon>Euphydryas</taxon>
    </lineage>
</organism>
<dbReference type="InterPro" id="IPR050309">
    <property type="entry name" value="Type-B_Carboxylest/Lipase"/>
</dbReference>
<evidence type="ECO:0000313" key="4">
    <source>
        <dbReference type="Proteomes" id="UP001153954"/>
    </source>
</evidence>
<dbReference type="Proteomes" id="UP001153954">
    <property type="component" value="Unassembled WGS sequence"/>
</dbReference>
<dbReference type="PANTHER" id="PTHR11559">
    <property type="entry name" value="CARBOXYLESTERASE"/>
    <property type="match status" value="1"/>
</dbReference>
<name>A0AAU9TCG5_EUPED</name>
<feature type="domain" description="Carboxylesterase type B" evidence="2">
    <location>
        <begin position="62"/>
        <end position="552"/>
    </location>
</feature>
<comment type="caution">
    <text evidence="3">The sequence shown here is derived from an EMBL/GenBank/DDBJ whole genome shotgun (WGS) entry which is preliminary data.</text>
</comment>
<proteinExistence type="predicted"/>
<dbReference type="SUPFAM" id="SSF53474">
    <property type="entry name" value="alpha/beta-Hydrolases"/>
    <property type="match status" value="1"/>
</dbReference>
<evidence type="ECO:0000256" key="1">
    <source>
        <dbReference type="ARBA" id="ARBA00023180"/>
    </source>
</evidence>
<dbReference type="InterPro" id="IPR002018">
    <property type="entry name" value="CarbesteraseB"/>
</dbReference>
<dbReference type="Gene3D" id="3.40.50.1820">
    <property type="entry name" value="alpha/beta hydrolase"/>
    <property type="match status" value="1"/>
</dbReference>
<reference evidence="3" key="1">
    <citation type="submission" date="2022-03" db="EMBL/GenBank/DDBJ databases">
        <authorList>
            <person name="Tunstrom K."/>
        </authorList>
    </citation>
    <scope>NUCLEOTIDE SEQUENCE</scope>
</reference>
<gene>
    <name evidence="3" type="ORF">EEDITHA_LOCUS77</name>
</gene>
<keyword evidence="1" id="KW-0325">Glycoprotein</keyword>
<dbReference type="Pfam" id="PF00135">
    <property type="entry name" value="COesterase"/>
    <property type="match status" value="1"/>
</dbReference>
<dbReference type="EMBL" id="CAKOGL010000001">
    <property type="protein sequence ID" value="CAH2083352.1"/>
    <property type="molecule type" value="Genomic_DNA"/>
</dbReference>
<dbReference type="AlphaFoldDB" id="A0AAU9TCG5"/>
<dbReference type="InterPro" id="IPR029058">
    <property type="entry name" value="AB_hydrolase_fold"/>
</dbReference>
<evidence type="ECO:0000259" key="2">
    <source>
        <dbReference type="Pfam" id="PF00135"/>
    </source>
</evidence>
<accession>A0AAU9TCG5</accession>